<dbReference type="RefSeq" id="WP_177270269.1">
    <property type="nucleotide sequence ID" value="NZ_JACRTA010000003.1"/>
</dbReference>
<keyword evidence="1" id="KW-0812">Transmembrane</keyword>
<evidence type="ECO:0000313" key="3">
    <source>
        <dbReference type="Proteomes" id="UP000610862"/>
    </source>
</evidence>
<dbReference type="Proteomes" id="UP000610862">
    <property type="component" value="Unassembled WGS sequence"/>
</dbReference>
<dbReference type="InterPro" id="IPR014211">
    <property type="entry name" value="Spore_III_AD"/>
</dbReference>
<organism evidence="2 3">
    <name type="scientific">Lentihominibacter hominis</name>
    <dbReference type="NCBI Taxonomy" id="2763645"/>
    <lineage>
        <taxon>Bacteria</taxon>
        <taxon>Bacillati</taxon>
        <taxon>Bacillota</taxon>
        <taxon>Clostridia</taxon>
        <taxon>Peptostreptococcales</taxon>
        <taxon>Anaerovoracaceae</taxon>
        <taxon>Lentihominibacter</taxon>
    </lineage>
</organism>
<keyword evidence="1" id="KW-1133">Transmembrane helix</keyword>
<keyword evidence="3" id="KW-1185">Reference proteome</keyword>
<comment type="caution">
    <text evidence="2">The sequence shown here is derived from an EMBL/GenBank/DDBJ whole genome shotgun (WGS) entry which is preliminary data.</text>
</comment>
<dbReference type="NCBIfam" id="TIGR02849">
    <property type="entry name" value="spore_III_AD"/>
    <property type="match status" value="1"/>
</dbReference>
<reference evidence="2" key="1">
    <citation type="submission" date="2020-08" db="EMBL/GenBank/DDBJ databases">
        <title>Genome public.</title>
        <authorList>
            <person name="Liu C."/>
            <person name="Sun Q."/>
        </authorList>
    </citation>
    <scope>NUCLEOTIDE SEQUENCE</scope>
    <source>
        <strain evidence="2">NSJ-24</strain>
    </source>
</reference>
<dbReference type="Pfam" id="PF06686">
    <property type="entry name" value="SpoIIIAC"/>
    <property type="match status" value="2"/>
</dbReference>
<dbReference type="EMBL" id="JACRTA010000003">
    <property type="protein sequence ID" value="MBC8568931.1"/>
    <property type="molecule type" value="Genomic_DNA"/>
</dbReference>
<feature type="transmembrane region" description="Helical" evidence="1">
    <location>
        <begin position="66"/>
        <end position="85"/>
    </location>
</feature>
<dbReference type="AlphaFoldDB" id="A0A926EBG8"/>
<name>A0A926EBG8_9FIRM</name>
<sequence>MEILKIVTLALTGVILASLMKSVNKEISIYIILATVIILFVSIIDKLTYIFHFLEGIYDNVTYGRTFFPVILKVLAVAYITDFTAQLCKDAGETTIGSKVELAGKVIIFYLAMPILTAILELIGSLLN</sequence>
<keyword evidence="1" id="KW-0472">Membrane</keyword>
<accession>A0A926EBG8</accession>
<dbReference type="InterPro" id="IPR025664">
    <property type="entry name" value="Spore_III_AC/AD"/>
</dbReference>
<gene>
    <name evidence="2" type="primary">spoIIIAD</name>
    <name evidence="2" type="ORF">H8692_09200</name>
</gene>
<proteinExistence type="predicted"/>
<evidence type="ECO:0000256" key="1">
    <source>
        <dbReference type="SAM" id="Phobius"/>
    </source>
</evidence>
<protein>
    <submittedName>
        <fullName evidence="2">Stage III sporulation protein AD</fullName>
    </submittedName>
</protein>
<feature type="transmembrane region" description="Helical" evidence="1">
    <location>
        <begin position="30"/>
        <end position="54"/>
    </location>
</feature>
<feature type="transmembrane region" description="Helical" evidence="1">
    <location>
        <begin position="106"/>
        <end position="127"/>
    </location>
</feature>
<evidence type="ECO:0000313" key="2">
    <source>
        <dbReference type="EMBL" id="MBC8568931.1"/>
    </source>
</evidence>